<reference evidence="2" key="2">
    <citation type="journal article" date="2015" name="Data Brief">
        <title>Shoot transcriptome of the giant reed, Arundo donax.</title>
        <authorList>
            <person name="Barrero R.A."/>
            <person name="Guerrero F.D."/>
            <person name="Moolhuijzen P."/>
            <person name="Goolsby J.A."/>
            <person name="Tidwell J."/>
            <person name="Bellgard S.E."/>
            <person name="Bellgard M.I."/>
        </authorList>
    </citation>
    <scope>NUCLEOTIDE SEQUENCE</scope>
    <source>
        <tissue evidence="2">Shoot tissue taken approximately 20 cm above the soil surface</tissue>
    </source>
</reference>
<proteinExistence type="predicted"/>
<feature type="compositionally biased region" description="Basic and acidic residues" evidence="1">
    <location>
        <begin position="53"/>
        <end position="65"/>
    </location>
</feature>
<evidence type="ECO:0000313" key="2">
    <source>
        <dbReference type="EMBL" id="JAD23064.1"/>
    </source>
</evidence>
<reference evidence="2" key="1">
    <citation type="submission" date="2014-09" db="EMBL/GenBank/DDBJ databases">
        <authorList>
            <person name="Magalhaes I.L.F."/>
            <person name="Oliveira U."/>
            <person name="Santos F.R."/>
            <person name="Vidigal T.H.D.A."/>
            <person name="Brescovit A.D."/>
            <person name="Santos A.J."/>
        </authorList>
    </citation>
    <scope>NUCLEOTIDE SEQUENCE</scope>
    <source>
        <tissue evidence="2">Shoot tissue taken approximately 20 cm above the soil surface</tissue>
    </source>
</reference>
<feature type="region of interest" description="Disordered" evidence="1">
    <location>
        <begin position="50"/>
        <end position="70"/>
    </location>
</feature>
<accession>A0A0A8YAT9</accession>
<dbReference type="EMBL" id="GBRH01274831">
    <property type="protein sequence ID" value="JAD23064.1"/>
    <property type="molecule type" value="Transcribed_RNA"/>
</dbReference>
<evidence type="ECO:0000256" key="1">
    <source>
        <dbReference type="SAM" id="MobiDB-lite"/>
    </source>
</evidence>
<protein>
    <submittedName>
        <fullName evidence="2">Uncharacterized protein</fullName>
    </submittedName>
</protein>
<organism evidence="2">
    <name type="scientific">Arundo donax</name>
    <name type="common">Giant reed</name>
    <name type="synonym">Donax arundinaceus</name>
    <dbReference type="NCBI Taxonomy" id="35708"/>
    <lineage>
        <taxon>Eukaryota</taxon>
        <taxon>Viridiplantae</taxon>
        <taxon>Streptophyta</taxon>
        <taxon>Embryophyta</taxon>
        <taxon>Tracheophyta</taxon>
        <taxon>Spermatophyta</taxon>
        <taxon>Magnoliopsida</taxon>
        <taxon>Liliopsida</taxon>
        <taxon>Poales</taxon>
        <taxon>Poaceae</taxon>
        <taxon>PACMAD clade</taxon>
        <taxon>Arundinoideae</taxon>
        <taxon>Arundineae</taxon>
        <taxon>Arundo</taxon>
    </lineage>
</organism>
<name>A0A0A8YAT9_ARUDO</name>
<sequence length="85" mass="9195">MAREGWEEHDVDAEGGADVVRWCGECGDSGTKSPGLPSLAARRRDWALAGADARGEEESRGDGRPSRKMRGQHHICWCTVVGNST</sequence>
<dbReference type="AlphaFoldDB" id="A0A0A8YAT9"/>